<organism evidence="1">
    <name type="scientific">Capitella teleta</name>
    <name type="common">Polychaete worm</name>
    <dbReference type="NCBI Taxonomy" id="283909"/>
    <lineage>
        <taxon>Eukaryota</taxon>
        <taxon>Metazoa</taxon>
        <taxon>Spiralia</taxon>
        <taxon>Lophotrochozoa</taxon>
        <taxon>Annelida</taxon>
        <taxon>Polychaeta</taxon>
        <taxon>Sedentaria</taxon>
        <taxon>Scolecida</taxon>
        <taxon>Capitellidae</taxon>
        <taxon>Capitella</taxon>
    </lineage>
</organism>
<evidence type="ECO:0008006" key="4">
    <source>
        <dbReference type="Google" id="ProtNLM"/>
    </source>
</evidence>
<dbReference type="Gene3D" id="3.60.10.10">
    <property type="entry name" value="Endonuclease/exonuclease/phosphatase"/>
    <property type="match status" value="1"/>
</dbReference>
<evidence type="ECO:0000313" key="1">
    <source>
        <dbReference type="EMBL" id="ELU17828.1"/>
    </source>
</evidence>
<dbReference type="HOGENOM" id="CLU_038004_4_0_1"/>
<dbReference type="Proteomes" id="UP000014760">
    <property type="component" value="Unassembled WGS sequence"/>
</dbReference>
<protein>
    <recommendedName>
        <fullName evidence="4">Endonuclease/exonuclease/phosphatase domain-containing protein</fullName>
    </recommendedName>
</protein>
<sequence length="510" mass="58386">MPLRPPLGRLLLERLAWLLRLPTPRPLHFMLPTPRPLPTLRPQLRPQPTPRMLVKTPIRKKAINDSEHWGGFLNSYRLERQIEDVRVFGKSGMDETLLLMGRPHGRCALVVRKSIKCVVEPIESPCKRLYFCIVRLPQQLEFILHNVYMPTDTQCHLVNLDDFCDVLSQIELIGTMHANLYTILGGDFKTDLTRLNFLHIPTLTSFCVENFSLCANMACPSADYSFSNAVNRSLIDHSCVSSEIADQVIEYRCIHRGDNLSDHEAVVLTLQLDGSLEKNDFSEPRNRSSMSWSKASENDLASRVLSLLLAGIQLPEDPLRCTTLCNNNNHCYLIETYSVSISNVCIAAAEICIPKTKQRRRVAGWFEHVQELKASSIMWHRIWEECGRPVDGVVEETAKHAKRVYKRMVKWVLSHQNELSNVRMAEAMTRGSGRDFWCEVQKKTRSSKTPPNVVDGVEGDDIEELFRDKFDQLYNCLSYEVDEMNELKFSVLDQINNVCQNMETALAIIQ</sequence>
<accession>R7VG58</accession>
<dbReference type="EMBL" id="KB292298">
    <property type="protein sequence ID" value="ELU17828.1"/>
    <property type="molecule type" value="Genomic_DNA"/>
</dbReference>
<dbReference type="SUPFAM" id="SSF56219">
    <property type="entry name" value="DNase I-like"/>
    <property type="match status" value="1"/>
</dbReference>
<proteinExistence type="predicted"/>
<reference evidence="1 3" key="2">
    <citation type="journal article" date="2013" name="Nature">
        <title>Insights into bilaterian evolution from three spiralian genomes.</title>
        <authorList>
            <person name="Simakov O."/>
            <person name="Marletaz F."/>
            <person name="Cho S.J."/>
            <person name="Edsinger-Gonzales E."/>
            <person name="Havlak P."/>
            <person name="Hellsten U."/>
            <person name="Kuo D.H."/>
            <person name="Larsson T."/>
            <person name="Lv J."/>
            <person name="Arendt D."/>
            <person name="Savage R."/>
            <person name="Osoegawa K."/>
            <person name="de Jong P."/>
            <person name="Grimwood J."/>
            <person name="Chapman J.A."/>
            <person name="Shapiro H."/>
            <person name="Aerts A."/>
            <person name="Otillar R.P."/>
            <person name="Terry A.Y."/>
            <person name="Boore J.L."/>
            <person name="Grigoriev I.V."/>
            <person name="Lindberg D.R."/>
            <person name="Seaver E.C."/>
            <person name="Weisblat D.A."/>
            <person name="Putnam N.H."/>
            <person name="Rokhsar D.S."/>
        </authorList>
    </citation>
    <scope>NUCLEOTIDE SEQUENCE</scope>
    <source>
        <strain evidence="1 3">I ESC-2004</strain>
    </source>
</reference>
<dbReference type="OMA" id="QCANDSK"/>
<evidence type="ECO:0000313" key="2">
    <source>
        <dbReference type="EnsemblMetazoa" id="CapteP194968"/>
    </source>
</evidence>
<reference evidence="3" key="1">
    <citation type="submission" date="2012-12" db="EMBL/GenBank/DDBJ databases">
        <authorList>
            <person name="Hellsten U."/>
            <person name="Grimwood J."/>
            <person name="Chapman J.A."/>
            <person name="Shapiro H."/>
            <person name="Aerts A."/>
            <person name="Otillar R.P."/>
            <person name="Terry A.Y."/>
            <person name="Boore J.L."/>
            <person name="Simakov O."/>
            <person name="Marletaz F."/>
            <person name="Cho S.-J."/>
            <person name="Edsinger-Gonzales E."/>
            <person name="Havlak P."/>
            <person name="Kuo D.-H."/>
            <person name="Larsson T."/>
            <person name="Lv J."/>
            <person name="Arendt D."/>
            <person name="Savage R."/>
            <person name="Osoegawa K."/>
            <person name="de Jong P."/>
            <person name="Lindberg D.R."/>
            <person name="Seaver E.C."/>
            <person name="Weisblat D.A."/>
            <person name="Putnam N.H."/>
            <person name="Grigoriev I.V."/>
            <person name="Rokhsar D.S."/>
        </authorList>
    </citation>
    <scope>NUCLEOTIDE SEQUENCE</scope>
    <source>
        <strain evidence="3">I ESC-2004</strain>
    </source>
</reference>
<dbReference type="InterPro" id="IPR036691">
    <property type="entry name" value="Endo/exonu/phosph_ase_sf"/>
</dbReference>
<dbReference type="EMBL" id="AMQN01003954">
    <property type="status" value="NOT_ANNOTATED_CDS"/>
    <property type="molecule type" value="Genomic_DNA"/>
</dbReference>
<dbReference type="AlphaFoldDB" id="R7VG58"/>
<reference evidence="2" key="3">
    <citation type="submission" date="2015-06" db="UniProtKB">
        <authorList>
            <consortium name="EnsemblMetazoa"/>
        </authorList>
    </citation>
    <scope>IDENTIFICATION</scope>
</reference>
<keyword evidence="3" id="KW-1185">Reference proteome</keyword>
<name>R7VG58_CAPTE</name>
<gene>
    <name evidence="1" type="ORF">CAPTEDRAFT_194968</name>
</gene>
<evidence type="ECO:0000313" key="3">
    <source>
        <dbReference type="Proteomes" id="UP000014760"/>
    </source>
</evidence>
<dbReference type="EnsemblMetazoa" id="CapteT194968">
    <property type="protein sequence ID" value="CapteP194968"/>
    <property type="gene ID" value="CapteG194968"/>
</dbReference>